<accession>A0A0D0CD47</accession>
<dbReference type="GO" id="GO:0004089">
    <property type="term" value="F:carbonate dehydratase activity"/>
    <property type="evidence" value="ECO:0007669"/>
    <property type="project" value="UniProtKB-EC"/>
</dbReference>
<gene>
    <name evidence="8" type="ORF">GYMLUDRAFT_97157</name>
</gene>
<evidence type="ECO:0000256" key="1">
    <source>
        <dbReference type="ARBA" id="ARBA00010718"/>
    </source>
</evidence>
<dbReference type="InterPro" id="IPR001148">
    <property type="entry name" value="CA_dom"/>
</dbReference>
<dbReference type="PANTHER" id="PTHR18952">
    <property type="entry name" value="CARBONIC ANHYDRASE"/>
    <property type="match status" value="1"/>
</dbReference>
<keyword evidence="9" id="KW-1185">Reference proteome</keyword>
<proteinExistence type="inferred from homology"/>
<evidence type="ECO:0000259" key="7">
    <source>
        <dbReference type="PROSITE" id="PS51144"/>
    </source>
</evidence>
<dbReference type="Proteomes" id="UP000053593">
    <property type="component" value="Unassembled WGS sequence"/>
</dbReference>
<dbReference type="SUPFAM" id="SSF51069">
    <property type="entry name" value="Carbonic anhydrase"/>
    <property type="match status" value="1"/>
</dbReference>
<dbReference type="EMBL" id="KN834775">
    <property type="protein sequence ID" value="KIK60429.1"/>
    <property type="molecule type" value="Genomic_DNA"/>
</dbReference>
<dbReference type="InterPro" id="IPR036398">
    <property type="entry name" value="CA_dom_sf"/>
</dbReference>
<name>A0A0D0CD47_9AGAR</name>
<comment type="similarity">
    <text evidence="1">Belongs to the alpha-carbonic anhydrase family.</text>
</comment>
<dbReference type="CDD" id="cd03124">
    <property type="entry name" value="alpha_CA_prokaryotic_like"/>
    <property type="match status" value="1"/>
</dbReference>
<keyword evidence="3" id="KW-0479">Metal-binding</keyword>
<keyword evidence="4" id="KW-0862">Zinc</keyword>
<evidence type="ECO:0000256" key="5">
    <source>
        <dbReference type="ARBA" id="ARBA00023239"/>
    </source>
</evidence>
<dbReference type="GO" id="GO:0008270">
    <property type="term" value="F:zinc ion binding"/>
    <property type="evidence" value="ECO:0007669"/>
    <property type="project" value="InterPro"/>
</dbReference>
<keyword evidence="5" id="KW-0456">Lyase</keyword>
<reference evidence="8 9" key="1">
    <citation type="submission" date="2014-04" db="EMBL/GenBank/DDBJ databases">
        <title>Evolutionary Origins and Diversification of the Mycorrhizal Mutualists.</title>
        <authorList>
            <consortium name="DOE Joint Genome Institute"/>
            <consortium name="Mycorrhizal Genomics Consortium"/>
            <person name="Kohler A."/>
            <person name="Kuo A."/>
            <person name="Nagy L.G."/>
            <person name="Floudas D."/>
            <person name="Copeland A."/>
            <person name="Barry K.W."/>
            <person name="Cichocki N."/>
            <person name="Veneault-Fourrey C."/>
            <person name="LaButti K."/>
            <person name="Lindquist E.A."/>
            <person name="Lipzen A."/>
            <person name="Lundell T."/>
            <person name="Morin E."/>
            <person name="Murat C."/>
            <person name="Riley R."/>
            <person name="Ohm R."/>
            <person name="Sun H."/>
            <person name="Tunlid A."/>
            <person name="Henrissat B."/>
            <person name="Grigoriev I.V."/>
            <person name="Hibbett D.S."/>
            <person name="Martin F."/>
        </authorList>
    </citation>
    <scope>NUCLEOTIDE SEQUENCE [LARGE SCALE GENOMIC DNA]</scope>
    <source>
        <strain evidence="8 9">FD-317 M1</strain>
    </source>
</reference>
<evidence type="ECO:0000256" key="6">
    <source>
        <dbReference type="ARBA" id="ARBA00048348"/>
    </source>
</evidence>
<comment type="catalytic activity">
    <reaction evidence="6">
        <text>hydrogencarbonate + H(+) = CO2 + H2O</text>
        <dbReference type="Rhea" id="RHEA:10748"/>
        <dbReference type="ChEBI" id="CHEBI:15377"/>
        <dbReference type="ChEBI" id="CHEBI:15378"/>
        <dbReference type="ChEBI" id="CHEBI:16526"/>
        <dbReference type="ChEBI" id="CHEBI:17544"/>
        <dbReference type="EC" id="4.2.1.1"/>
    </reaction>
</comment>
<dbReference type="SMART" id="SM01057">
    <property type="entry name" value="Carb_anhydrase"/>
    <property type="match status" value="1"/>
</dbReference>
<evidence type="ECO:0000256" key="3">
    <source>
        <dbReference type="ARBA" id="ARBA00022723"/>
    </source>
</evidence>
<protein>
    <recommendedName>
        <fullName evidence="2">carbonic anhydrase</fullName>
        <ecNumber evidence="2">4.2.1.1</ecNumber>
    </recommendedName>
</protein>
<dbReference type="EC" id="4.2.1.1" evidence="2"/>
<dbReference type="PROSITE" id="PS51144">
    <property type="entry name" value="ALPHA_CA_2"/>
    <property type="match status" value="1"/>
</dbReference>
<feature type="domain" description="Alpha-carbonic anhydrase" evidence="7">
    <location>
        <begin position="19"/>
        <end position="265"/>
    </location>
</feature>
<dbReference type="HOGENOM" id="CLU_039326_0_1_1"/>
<evidence type="ECO:0000313" key="8">
    <source>
        <dbReference type="EMBL" id="KIK60429.1"/>
    </source>
</evidence>
<dbReference type="AlphaFoldDB" id="A0A0D0CD47"/>
<dbReference type="PANTHER" id="PTHR18952:SF265">
    <property type="entry name" value="CARBONIC ANHYDRASE"/>
    <property type="match status" value="1"/>
</dbReference>
<evidence type="ECO:0000256" key="4">
    <source>
        <dbReference type="ARBA" id="ARBA00022833"/>
    </source>
</evidence>
<evidence type="ECO:0000256" key="2">
    <source>
        <dbReference type="ARBA" id="ARBA00012925"/>
    </source>
</evidence>
<dbReference type="InterPro" id="IPR023561">
    <property type="entry name" value="Carbonic_anhydrase_a-class"/>
</dbReference>
<dbReference type="Gene3D" id="3.10.200.10">
    <property type="entry name" value="Alpha carbonic anhydrase"/>
    <property type="match status" value="1"/>
</dbReference>
<evidence type="ECO:0000313" key="9">
    <source>
        <dbReference type="Proteomes" id="UP000053593"/>
    </source>
</evidence>
<organism evidence="8 9">
    <name type="scientific">Collybiopsis luxurians FD-317 M1</name>
    <dbReference type="NCBI Taxonomy" id="944289"/>
    <lineage>
        <taxon>Eukaryota</taxon>
        <taxon>Fungi</taxon>
        <taxon>Dikarya</taxon>
        <taxon>Basidiomycota</taxon>
        <taxon>Agaricomycotina</taxon>
        <taxon>Agaricomycetes</taxon>
        <taxon>Agaricomycetidae</taxon>
        <taxon>Agaricales</taxon>
        <taxon>Marasmiineae</taxon>
        <taxon>Omphalotaceae</taxon>
        <taxon>Collybiopsis</taxon>
        <taxon>Collybiopsis luxurians</taxon>
    </lineage>
</organism>
<sequence>MGNFFTHANPKLATQAAPFEFGYSGDEGPLNWFHMNKTANKACSNGKNQSPINLNSSKLDILPVSSAPYFNVRWSTELLLNGSIVMNGVEYELLELHFHTPSEHFILDAYYPLEARFVFLSKSGGLAHRNTSSASYPSQPLAAVMTFHFETTLSETEPVFHNIFHSISDIPSPGNLTNTGPLDFSDAIAFFLSHKIYKYMGSLMTPPCTEGIQFLISDRRLNISSDDLRTVRLVQGFDTRNVQGLLGQENLIVQAARALQDARDF</sequence>
<dbReference type="Pfam" id="PF00194">
    <property type="entry name" value="Carb_anhydrase"/>
    <property type="match status" value="1"/>
</dbReference>
<dbReference type="OrthoDB" id="429145at2759"/>
<dbReference type="InterPro" id="IPR041891">
    <property type="entry name" value="Alpha_CA_prokaryot-like"/>
</dbReference>